<keyword evidence="5" id="KW-1185">Reference proteome</keyword>
<keyword evidence="4" id="KW-0808">Transferase</keyword>
<evidence type="ECO:0000256" key="1">
    <source>
        <dbReference type="ARBA" id="ARBA00006464"/>
    </source>
</evidence>
<gene>
    <name evidence="4" type="ORF">D1632_06650</name>
</gene>
<evidence type="ECO:0000256" key="2">
    <source>
        <dbReference type="SAM" id="Phobius"/>
    </source>
</evidence>
<comment type="similarity">
    <text evidence="1">Belongs to the bacterial sugar transferase family.</text>
</comment>
<evidence type="ECO:0000313" key="5">
    <source>
        <dbReference type="Proteomes" id="UP000267524"/>
    </source>
</evidence>
<keyword evidence="2" id="KW-1133">Transmembrane helix</keyword>
<dbReference type="PANTHER" id="PTHR30576:SF20">
    <property type="entry name" value="QUINOVOSAMINEPHOSPHOTRANSFERAE-RELATED"/>
    <property type="match status" value="1"/>
</dbReference>
<evidence type="ECO:0000313" key="4">
    <source>
        <dbReference type="EMBL" id="RMZ59318.1"/>
    </source>
</evidence>
<dbReference type="EMBL" id="QWIV01000013">
    <property type="protein sequence ID" value="RMZ59318.1"/>
    <property type="molecule type" value="Genomic_DNA"/>
</dbReference>
<dbReference type="Proteomes" id="UP000267524">
    <property type="component" value="Unassembled WGS sequence"/>
</dbReference>
<feature type="transmembrane region" description="Helical" evidence="2">
    <location>
        <begin position="12"/>
        <end position="35"/>
    </location>
</feature>
<keyword evidence="2" id="KW-0472">Membrane</keyword>
<dbReference type="InterPro" id="IPR003362">
    <property type="entry name" value="Bact_transf"/>
</dbReference>
<reference evidence="4 5" key="1">
    <citation type="submission" date="2018-08" db="EMBL/GenBank/DDBJ databases">
        <title>Chryseobacterium nematophagum: a novel matrix digesting pathogen of nematodes.</title>
        <authorList>
            <person name="Page A."/>
            <person name="Roberts M."/>
            <person name="Felix M.-A."/>
            <person name="Weir W."/>
        </authorList>
    </citation>
    <scope>NUCLEOTIDE SEQUENCE [LARGE SCALE GENOMIC DNA]</scope>
    <source>
        <strain evidence="4 5">JUb275</strain>
    </source>
</reference>
<organism evidence="4 5">
    <name type="scientific">Chryseobacterium nematophagum</name>
    <dbReference type="NCBI Taxonomy" id="2305228"/>
    <lineage>
        <taxon>Bacteria</taxon>
        <taxon>Pseudomonadati</taxon>
        <taxon>Bacteroidota</taxon>
        <taxon>Flavobacteriia</taxon>
        <taxon>Flavobacteriales</taxon>
        <taxon>Weeksellaceae</taxon>
        <taxon>Chryseobacterium group</taxon>
        <taxon>Chryseobacterium</taxon>
    </lineage>
</organism>
<dbReference type="PANTHER" id="PTHR30576">
    <property type="entry name" value="COLANIC BIOSYNTHESIS UDP-GLUCOSE LIPID CARRIER TRANSFERASE"/>
    <property type="match status" value="1"/>
</dbReference>
<dbReference type="GO" id="GO:0016780">
    <property type="term" value="F:phosphotransferase activity, for other substituted phosphate groups"/>
    <property type="evidence" value="ECO:0007669"/>
    <property type="project" value="TreeGrafter"/>
</dbReference>
<evidence type="ECO:0000259" key="3">
    <source>
        <dbReference type="Pfam" id="PF02397"/>
    </source>
</evidence>
<protein>
    <submittedName>
        <fullName evidence="4">Sugar transferase</fullName>
    </submittedName>
</protein>
<feature type="domain" description="Bacterial sugar transferase" evidence="3">
    <location>
        <begin position="10"/>
        <end position="187"/>
    </location>
</feature>
<proteinExistence type="inferred from homology"/>
<dbReference type="Pfam" id="PF02397">
    <property type="entry name" value="Bac_transf"/>
    <property type="match status" value="1"/>
</dbReference>
<dbReference type="AlphaFoldDB" id="A0A3M7L990"/>
<accession>A0A3M7L990</accession>
<comment type="caution">
    <text evidence="4">The sequence shown here is derived from an EMBL/GenBank/DDBJ whole genome shotgun (WGS) entry which is preliminary data.</text>
</comment>
<sequence length="192" mass="22598">MFVRKYPFWKMLMDYSITISAVIVLIPILILLVVITSYDTGFPGIFVQQRIGRNAYLFNIYKFRTIHPKTFRKSKIGSWIRKSKLDELPQLFNILKGDMSLIGPRPDIPGYYDRLIGNDRLILQLKPGLISEAGIKYSNEEELLNQQENPMNYNDNVLFPDKVKMNLEYYYNLSIRKDLSILLKVFSIFRMK</sequence>
<keyword evidence="2" id="KW-0812">Transmembrane</keyword>
<name>A0A3M7L990_9FLAO</name>